<dbReference type="PROSITE" id="PS00217">
    <property type="entry name" value="SUGAR_TRANSPORT_2"/>
    <property type="match status" value="1"/>
</dbReference>
<dbReference type="GO" id="GO:0016020">
    <property type="term" value="C:membrane"/>
    <property type="evidence" value="ECO:0007669"/>
    <property type="project" value="UniProtKB-SubCell"/>
</dbReference>
<proteinExistence type="inferred from homology"/>
<dbReference type="PANTHER" id="PTHR23500">
    <property type="entry name" value="SOLUTE CARRIER FAMILY 2, FACILITATED GLUCOSE TRANSPORTER"/>
    <property type="match status" value="1"/>
</dbReference>
<evidence type="ECO:0000259" key="10">
    <source>
        <dbReference type="PROSITE" id="PS50850"/>
    </source>
</evidence>
<dbReference type="Pfam" id="PF00083">
    <property type="entry name" value="Sugar_tr"/>
    <property type="match status" value="2"/>
</dbReference>
<comment type="similarity">
    <text evidence="2">Belongs to the major facilitator superfamily. Sugar transporter (TC 2.A.1.1) family.</text>
</comment>
<dbReference type="InterPro" id="IPR005829">
    <property type="entry name" value="Sugar_transporter_CS"/>
</dbReference>
<organism evidence="11 12">
    <name type="scientific">Gossypium darwinii</name>
    <name type="common">Darwin's cotton</name>
    <name type="synonym">Gossypium barbadense var. darwinii</name>
    <dbReference type="NCBI Taxonomy" id="34276"/>
    <lineage>
        <taxon>Eukaryota</taxon>
        <taxon>Viridiplantae</taxon>
        <taxon>Streptophyta</taxon>
        <taxon>Embryophyta</taxon>
        <taxon>Tracheophyta</taxon>
        <taxon>Spermatophyta</taxon>
        <taxon>Magnoliopsida</taxon>
        <taxon>eudicotyledons</taxon>
        <taxon>Gunneridae</taxon>
        <taxon>Pentapetalae</taxon>
        <taxon>rosids</taxon>
        <taxon>malvids</taxon>
        <taxon>Malvales</taxon>
        <taxon>Malvaceae</taxon>
        <taxon>Malvoideae</taxon>
        <taxon>Gossypium</taxon>
    </lineage>
</organism>
<evidence type="ECO:0000313" key="11">
    <source>
        <dbReference type="EMBL" id="TYG42555.1"/>
    </source>
</evidence>
<dbReference type="PRINTS" id="PR00171">
    <property type="entry name" value="SUGRTRNSPORT"/>
</dbReference>
<evidence type="ECO:0000256" key="9">
    <source>
        <dbReference type="SAM" id="Phobius"/>
    </source>
</evidence>
<feature type="transmembrane region" description="Helical" evidence="9">
    <location>
        <begin position="106"/>
        <end position="125"/>
    </location>
</feature>
<name>A0A5D2AFF4_GOSDA</name>
<dbReference type="InterPro" id="IPR020846">
    <property type="entry name" value="MFS_dom"/>
</dbReference>
<keyword evidence="8 9" id="KW-0472">Membrane</keyword>
<dbReference type="PANTHER" id="PTHR23500:SF477">
    <property type="entry name" value="MAJOR FACILITATOR SUPERFAMILY (MFS) PROFILE DOMAIN-CONTAINING PROTEIN"/>
    <property type="match status" value="1"/>
</dbReference>
<sequence>MTASWITQGLGRRMTMMFGGLFFAIGAVINGFAENVLMLIIDQVLLGFGIGFANQSIPIYLSEIAPSKYRGALNIMFQLSITIGILVANLLNYFTAKIDGGWGWRLSLGEAVVPGLIFFFGCFFLTDSPNSLLECDKFEEAKEEFNDLAKASEAAKLVQNPWREILTRKYRPQLIFAILIPLFQQLTGMNVFVFYAHVLFKSMGFGNNASLMSALITSIVNFSATLVSIATVDKYGRQTLFLEGGLQMLLCQLVMTVSIASKFGTSGNPGELPLWFSMLVVIAMCVYIAGFAGSIGLRRITVAVNMIFTFCIAQVFTTMLCNLKFGYFIFFAVCVVGMSIFFCKFLPETKGVPIEEMTIVWKNHPRWSKYFVEKDSSFGMGKI</sequence>
<keyword evidence="4" id="KW-0762">Sugar transport</keyword>
<gene>
    <name evidence="11" type="ORF">ES288_D12G266400v1</name>
</gene>
<dbReference type="GO" id="GO:0015293">
    <property type="term" value="F:symporter activity"/>
    <property type="evidence" value="ECO:0007669"/>
    <property type="project" value="UniProtKB-KW"/>
</dbReference>
<feature type="transmembrane region" description="Helical" evidence="9">
    <location>
        <begin position="325"/>
        <end position="347"/>
    </location>
</feature>
<dbReference type="AlphaFoldDB" id="A0A5D2AFF4"/>
<evidence type="ECO:0000256" key="5">
    <source>
        <dbReference type="ARBA" id="ARBA00022692"/>
    </source>
</evidence>
<evidence type="ECO:0000256" key="1">
    <source>
        <dbReference type="ARBA" id="ARBA00004141"/>
    </source>
</evidence>
<evidence type="ECO:0000256" key="2">
    <source>
        <dbReference type="ARBA" id="ARBA00010992"/>
    </source>
</evidence>
<feature type="domain" description="Major facilitator superfamily (MFS) profile" evidence="10">
    <location>
        <begin position="1"/>
        <end position="350"/>
    </location>
</feature>
<reference evidence="11 12" key="1">
    <citation type="submission" date="2019-06" db="EMBL/GenBank/DDBJ databases">
        <title>WGS assembly of Gossypium darwinii.</title>
        <authorList>
            <person name="Chen Z.J."/>
            <person name="Sreedasyam A."/>
            <person name="Ando A."/>
            <person name="Song Q."/>
            <person name="De L."/>
            <person name="Hulse-Kemp A."/>
            <person name="Ding M."/>
            <person name="Ye W."/>
            <person name="Kirkbride R."/>
            <person name="Jenkins J."/>
            <person name="Plott C."/>
            <person name="Lovell J."/>
            <person name="Lin Y.-M."/>
            <person name="Vaughn R."/>
            <person name="Liu B."/>
            <person name="Li W."/>
            <person name="Simpson S."/>
            <person name="Scheffler B."/>
            <person name="Saski C."/>
            <person name="Grover C."/>
            <person name="Hu G."/>
            <person name="Conover J."/>
            <person name="Carlson J."/>
            <person name="Shu S."/>
            <person name="Boston L."/>
            <person name="Williams M."/>
            <person name="Peterson D."/>
            <person name="Mcgee K."/>
            <person name="Jones D."/>
            <person name="Wendel J."/>
            <person name="Stelly D."/>
            <person name="Grimwood J."/>
            <person name="Schmutz J."/>
        </authorList>
    </citation>
    <scope>NUCLEOTIDE SEQUENCE [LARGE SCALE GENOMIC DNA]</scope>
    <source>
        <strain evidence="11">1808015.09</strain>
    </source>
</reference>
<keyword evidence="6" id="KW-0769">Symport</keyword>
<dbReference type="InterPro" id="IPR003663">
    <property type="entry name" value="Sugar/inositol_transpt"/>
</dbReference>
<feature type="transmembrane region" description="Helical" evidence="9">
    <location>
        <begin position="300"/>
        <end position="319"/>
    </location>
</feature>
<feature type="transmembrane region" description="Helical" evidence="9">
    <location>
        <begin position="272"/>
        <end position="293"/>
    </location>
</feature>
<dbReference type="PROSITE" id="PS50850">
    <property type="entry name" value="MFS"/>
    <property type="match status" value="1"/>
</dbReference>
<dbReference type="CDD" id="cd17361">
    <property type="entry name" value="MFS_STP"/>
    <property type="match status" value="1"/>
</dbReference>
<evidence type="ECO:0000256" key="6">
    <source>
        <dbReference type="ARBA" id="ARBA00022847"/>
    </source>
</evidence>
<dbReference type="InterPro" id="IPR005828">
    <property type="entry name" value="MFS_sugar_transport-like"/>
</dbReference>
<evidence type="ECO:0000256" key="7">
    <source>
        <dbReference type="ARBA" id="ARBA00022989"/>
    </source>
</evidence>
<dbReference type="GO" id="GO:0015145">
    <property type="term" value="F:monosaccharide transmembrane transporter activity"/>
    <property type="evidence" value="ECO:0007669"/>
    <property type="project" value="InterPro"/>
</dbReference>
<evidence type="ECO:0000313" key="12">
    <source>
        <dbReference type="Proteomes" id="UP000323506"/>
    </source>
</evidence>
<keyword evidence="7 9" id="KW-1133">Transmembrane helix</keyword>
<evidence type="ECO:0000256" key="8">
    <source>
        <dbReference type="ARBA" id="ARBA00023136"/>
    </source>
</evidence>
<protein>
    <recommendedName>
        <fullName evidence="10">Major facilitator superfamily (MFS) profile domain-containing protein</fullName>
    </recommendedName>
</protein>
<comment type="subcellular location">
    <subcellularLocation>
        <location evidence="1">Membrane</location>
        <topology evidence="1">Multi-pass membrane protein</topology>
    </subcellularLocation>
</comment>
<dbReference type="InterPro" id="IPR036259">
    <property type="entry name" value="MFS_trans_sf"/>
</dbReference>
<feature type="transmembrane region" description="Helical" evidence="9">
    <location>
        <begin position="43"/>
        <end position="61"/>
    </location>
</feature>
<evidence type="ECO:0000256" key="3">
    <source>
        <dbReference type="ARBA" id="ARBA00022448"/>
    </source>
</evidence>
<dbReference type="SUPFAM" id="SSF103473">
    <property type="entry name" value="MFS general substrate transporter"/>
    <property type="match status" value="1"/>
</dbReference>
<accession>A0A5D2AFF4</accession>
<dbReference type="Proteomes" id="UP000323506">
    <property type="component" value="Chromosome D12"/>
</dbReference>
<feature type="transmembrane region" description="Helical" evidence="9">
    <location>
        <begin position="73"/>
        <end position="94"/>
    </location>
</feature>
<evidence type="ECO:0000256" key="4">
    <source>
        <dbReference type="ARBA" id="ARBA00022597"/>
    </source>
</evidence>
<keyword evidence="5 9" id="KW-0812">Transmembrane</keyword>
<feature type="transmembrane region" description="Helical" evidence="9">
    <location>
        <begin position="210"/>
        <end position="232"/>
    </location>
</feature>
<keyword evidence="12" id="KW-1185">Reference proteome</keyword>
<feature type="transmembrane region" description="Helical" evidence="9">
    <location>
        <begin position="239"/>
        <end position="260"/>
    </location>
</feature>
<dbReference type="InterPro" id="IPR044778">
    <property type="entry name" value="MFS_STP/MST-like_plant"/>
</dbReference>
<keyword evidence="3" id="KW-0813">Transport</keyword>
<dbReference type="EMBL" id="CM017712">
    <property type="protein sequence ID" value="TYG42555.1"/>
    <property type="molecule type" value="Genomic_DNA"/>
</dbReference>
<dbReference type="InterPro" id="IPR045262">
    <property type="entry name" value="STP/PLT_plant"/>
</dbReference>
<dbReference type="Gene3D" id="1.20.1250.20">
    <property type="entry name" value="MFS general substrate transporter like domains"/>
    <property type="match status" value="1"/>
</dbReference>
<feature type="transmembrane region" description="Helical" evidence="9">
    <location>
        <begin position="174"/>
        <end position="198"/>
    </location>
</feature>